<proteinExistence type="predicted"/>
<accession>A0A967KG50</accession>
<evidence type="ECO:0000313" key="1">
    <source>
        <dbReference type="EMBL" id="NIA70066.1"/>
    </source>
</evidence>
<name>A0A967KG50_9PROT</name>
<dbReference type="AlphaFoldDB" id="A0A967KG50"/>
<organism evidence="1 2">
    <name type="scientific">Pelagibius litoralis</name>
    <dbReference type="NCBI Taxonomy" id="374515"/>
    <lineage>
        <taxon>Bacteria</taxon>
        <taxon>Pseudomonadati</taxon>
        <taxon>Pseudomonadota</taxon>
        <taxon>Alphaproteobacteria</taxon>
        <taxon>Rhodospirillales</taxon>
        <taxon>Rhodovibrionaceae</taxon>
        <taxon>Pelagibius</taxon>
    </lineage>
</organism>
<reference evidence="1" key="1">
    <citation type="submission" date="2020-03" db="EMBL/GenBank/DDBJ databases">
        <title>Genome of Pelagibius litoralis DSM 21314T.</title>
        <authorList>
            <person name="Wang G."/>
        </authorList>
    </citation>
    <scope>NUCLEOTIDE SEQUENCE</scope>
    <source>
        <strain evidence="1">DSM 21314</strain>
    </source>
</reference>
<sequence length="114" mass="12420">MSFRLPQNLSTGLNIETGASVLDAEILAEKAASLGRAGRLVRQALDDLKAFDENPDNDTADPKTANRRQAALQAATDAVYGYFIQRELCGLMNQDDPIEQYAIPREVLARVGAK</sequence>
<gene>
    <name evidence="1" type="ORF">HBA54_15785</name>
</gene>
<dbReference type="InterPro" id="IPR046606">
    <property type="entry name" value="DUF6665"/>
</dbReference>
<evidence type="ECO:0000313" key="2">
    <source>
        <dbReference type="Proteomes" id="UP000761264"/>
    </source>
</evidence>
<keyword evidence="2" id="KW-1185">Reference proteome</keyword>
<comment type="caution">
    <text evidence="1">The sequence shown here is derived from an EMBL/GenBank/DDBJ whole genome shotgun (WGS) entry which is preliminary data.</text>
</comment>
<dbReference type="Pfam" id="PF20370">
    <property type="entry name" value="DUF6665"/>
    <property type="match status" value="1"/>
</dbReference>
<protein>
    <submittedName>
        <fullName evidence="1">Uncharacterized protein</fullName>
    </submittedName>
</protein>
<dbReference type="EMBL" id="JAAQPH010000012">
    <property type="protein sequence ID" value="NIA70066.1"/>
    <property type="molecule type" value="Genomic_DNA"/>
</dbReference>
<dbReference type="Proteomes" id="UP000761264">
    <property type="component" value="Unassembled WGS sequence"/>
</dbReference>
<dbReference type="RefSeq" id="WP_167226311.1">
    <property type="nucleotide sequence ID" value="NZ_JAAQPH010000012.1"/>
</dbReference>